<sequence>MQAGEPLHQLSSATLRATPTTATGQTSNIIDEVLSKSQQSSEWCTSSVSDEQVGELWPLEGTTPKRMSSPSRRSAAVSCPRSCKPTPPHLSNTSPIPDLTSEQNWITTYHTGFISLQGTMWHLATREEDPTPNFDADMTEALSHAALCADNMSQDKRRTTCDGKEVV</sequence>
<evidence type="ECO:0000313" key="2">
    <source>
        <dbReference type="EMBL" id="MPC08639.1"/>
    </source>
</evidence>
<accession>A0A5B7CGM1</accession>
<organism evidence="2 3">
    <name type="scientific">Portunus trituberculatus</name>
    <name type="common">Swimming crab</name>
    <name type="synonym">Neptunus trituberculatus</name>
    <dbReference type="NCBI Taxonomy" id="210409"/>
    <lineage>
        <taxon>Eukaryota</taxon>
        <taxon>Metazoa</taxon>
        <taxon>Ecdysozoa</taxon>
        <taxon>Arthropoda</taxon>
        <taxon>Crustacea</taxon>
        <taxon>Multicrustacea</taxon>
        <taxon>Malacostraca</taxon>
        <taxon>Eumalacostraca</taxon>
        <taxon>Eucarida</taxon>
        <taxon>Decapoda</taxon>
        <taxon>Pleocyemata</taxon>
        <taxon>Brachyura</taxon>
        <taxon>Eubrachyura</taxon>
        <taxon>Portunoidea</taxon>
        <taxon>Portunidae</taxon>
        <taxon>Portuninae</taxon>
        <taxon>Portunus</taxon>
    </lineage>
</organism>
<comment type="caution">
    <text evidence="2">The sequence shown here is derived from an EMBL/GenBank/DDBJ whole genome shotgun (WGS) entry which is preliminary data.</text>
</comment>
<proteinExistence type="predicted"/>
<evidence type="ECO:0000313" key="3">
    <source>
        <dbReference type="Proteomes" id="UP000324222"/>
    </source>
</evidence>
<reference evidence="2 3" key="1">
    <citation type="submission" date="2019-05" db="EMBL/GenBank/DDBJ databases">
        <title>Another draft genome of Portunus trituberculatus and its Hox gene families provides insights of decapod evolution.</title>
        <authorList>
            <person name="Jeong J.-H."/>
            <person name="Song I."/>
            <person name="Kim S."/>
            <person name="Choi T."/>
            <person name="Kim D."/>
            <person name="Ryu S."/>
            <person name="Kim W."/>
        </authorList>
    </citation>
    <scope>NUCLEOTIDE SEQUENCE [LARGE SCALE GENOMIC DNA]</scope>
    <source>
        <tissue evidence="2">Muscle</tissue>
    </source>
</reference>
<name>A0A5B7CGM1_PORTR</name>
<protein>
    <submittedName>
        <fullName evidence="2">Uncharacterized protein</fullName>
    </submittedName>
</protein>
<feature type="region of interest" description="Disordered" evidence="1">
    <location>
        <begin position="1"/>
        <end position="96"/>
    </location>
</feature>
<dbReference type="EMBL" id="VSRR010000038">
    <property type="protein sequence ID" value="MPC08639.1"/>
    <property type="molecule type" value="Genomic_DNA"/>
</dbReference>
<keyword evidence="3" id="KW-1185">Reference proteome</keyword>
<dbReference type="AlphaFoldDB" id="A0A5B7CGM1"/>
<evidence type="ECO:0000256" key="1">
    <source>
        <dbReference type="SAM" id="MobiDB-lite"/>
    </source>
</evidence>
<gene>
    <name evidence="2" type="ORF">E2C01_001229</name>
</gene>
<dbReference type="Proteomes" id="UP000324222">
    <property type="component" value="Unassembled WGS sequence"/>
</dbReference>
<feature type="compositionally biased region" description="Polar residues" evidence="1">
    <location>
        <begin position="9"/>
        <end position="50"/>
    </location>
</feature>